<keyword evidence="2" id="KW-1185">Reference proteome</keyword>
<dbReference type="Proteomes" id="UP000225277">
    <property type="component" value="Unassembled WGS sequence"/>
</dbReference>
<proteinExistence type="predicted"/>
<dbReference type="AlphaFoldDB" id="A0A2D3V052"/>
<dbReference type="GeneID" id="35602143"/>
<organism evidence="1 2">
    <name type="scientific">Ramularia collo-cygni</name>
    <dbReference type="NCBI Taxonomy" id="112498"/>
    <lineage>
        <taxon>Eukaryota</taxon>
        <taxon>Fungi</taxon>
        <taxon>Dikarya</taxon>
        <taxon>Ascomycota</taxon>
        <taxon>Pezizomycotina</taxon>
        <taxon>Dothideomycetes</taxon>
        <taxon>Dothideomycetidae</taxon>
        <taxon>Mycosphaerellales</taxon>
        <taxon>Mycosphaerellaceae</taxon>
        <taxon>Ramularia</taxon>
    </lineage>
</organism>
<dbReference type="RefSeq" id="XP_023628047.1">
    <property type="nucleotide sequence ID" value="XM_023772279.1"/>
</dbReference>
<reference evidence="1 2" key="1">
    <citation type="submission" date="2016-03" db="EMBL/GenBank/DDBJ databases">
        <authorList>
            <person name="Ploux O."/>
        </authorList>
    </citation>
    <scope>NUCLEOTIDE SEQUENCE [LARGE SCALE GENOMIC DNA]</scope>
    <source>
        <strain evidence="1 2">URUG2</strain>
    </source>
</reference>
<name>A0A2D3V052_9PEZI</name>
<sequence length="117" mass="13457">MSSFRTAIEAVDVKIAALWGFHGWQHVLRPRNEDFDPAWEAGLAKKTGLWKGESGVLAERWRLWADELSSNPQFDGQEAETRPQRKSFVSIKSGELLRERRPDDIPIRMKVCLHDQA</sequence>
<evidence type="ECO:0000313" key="1">
    <source>
        <dbReference type="EMBL" id="CZT21158.1"/>
    </source>
</evidence>
<accession>A0A2D3V052</accession>
<protein>
    <submittedName>
        <fullName evidence="1">Uncharacterized protein</fullName>
    </submittedName>
</protein>
<dbReference type="EMBL" id="FJUY01000010">
    <property type="protein sequence ID" value="CZT21158.1"/>
    <property type="molecule type" value="Genomic_DNA"/>
</dbReference>
<evidence type="ECO:0000313" key="2">
    <source>
        <dbReference type="Proteomes" id="UP000225277"/>
    </source>
</evidence>
<gene>
    <name evidence="1" type="ORF">RCC_07019</name>
</gene>